<dbReference type="Proteomes" id="UP000199403">
    <property type="component" value="Unassembled WGS sequence"/>
</dbReference>
<evidence type="ECO:0000256" key="5">
    <source>
        <dbReference type="ARBA" id="ARBA00022801"/>
    </source>
</evidence>
<dbReference type="OrthoDB" id="955324at2"/>
<evidence type="ECO:0000256" key="2">
    <source>
        <dbReference type="ARBA" id="ARBA00022649"/>
    </source>
</evidence>
<reference evidence="8" key="1">
    <citation type="submission" date="2016-10" db="EMBL/GenBank/DDBJ databases">
        <authorList>
            <person name="Varghese N."/>
            <person name="Submissions S."/>
        </authorList>
    </citation>
    <scope>NUCLEOTIDE SEQUENCE [LARGE SCALE GENOMIC DNA]</scope>
    <source>
        <strain evidence="8">IBRC-M 10761</strain>
    </source>
</reference>
<proteinExistence type="inferred from homology"/>
<keyword evidence="3" id="KW-0540">Nuclease</keyword>
<dbReference type="Gene3D" id="1.20.120.580">
    <property type="entry name" value="bsu32300-like"/>
    <property type="match status" value="1"/>
</dbReference>
<dbReference type="PANTHER" id="PTHR34139:SF1">
    <property type="entry name" value="RNASE MJ1380-RELATED"/>
    <property type="match status" value="1"/>
</dbReference>
<organism evidence="7 8">
    <name type="scientific">Cyclobacterium xiamenense</name>
    <dbReference type="NCBI Taxonomy" id="1297121"/>
    <lineage>
        <taxon>Bacteria</taxon>
        <taxon>Pseudomonadati</taxon>
        <taxon>Bacteroidota</taxon>
        <taxon>Cytophagia</taxon>
        <taxon>Cytophagales</taxon>
        <taxon>Cyclobacteriaceae</taxon>
        <taxon>Cyclobacterium</taxon>
    </lineage>
</organism>
<keyword evidence="8" id="KW-1185">Reference proteome</keyword>
<keyword evidence="5" id="KW-0378">Hydrolase</keyword>
<comment type="similarity">
    <text evidence="6">Belongs to the HepT RNase toxin family.</text>
</comment>
<dbReference type="GO" id="GO:0004540">
    <property type="term" value="F:RNA nuclease activity"/>
    <property type="evidence" value="ECO:0007669"/>
    <property type="project" value="InterPro"/>
</dbReference>
<name>A0A1H7AYV1_9BACT</name>
<evidence type="ECO:0000256" key="4">
    <source>
        <dbReference type="ARBA" id="ARBA00022741"/>
    </source>
</evidence>
<dbReference type="GO" id="GO:0016787">
    <property type="term" value="F:hydrolase activity"/>
    <property type="evidence" value="ECO:0007669"/>
    <property type="project" value="UniProtKB-KW"/>
</dbReference>
<gene>
    <name evidence="7" type="ORF">SAMN05192553_10911</name>
</gene>
<dbReference type="STRING" id="1416801.SAMN05192553_10911"/>
<keyword evidence="4" id="KW-0547">Nucleotide-binding</keyword>
<evidence type="ECO:0000256" key="6">
    <source>
        <dbReference type="ARBA" id="ARBA00024207"/>
    </source>
</evidence>
<dbReference type="InterPro" id="IPR051813">
    <property type="entry name" value="HepT_RNase_toxin"/>
</dbReference>
<dbReference type="RefSeq" id="WP_092177967.1">
    <property type="nucleotide sequence ID" value="NZ_FNZH01000009.1"/>
</dbReference>
<dbReference type="Pfam" id="PF01934">
    <property type="entry name" value="HepT-like"/>
    <property type="match status" value="1"/>
</dbReference>
<keyword evidence="1" id="KW-0597">Phosphoprotein</keyword>
<accession>A0A1H7AYV1</accession>
<dbReference type="EMBL" id="FNZH01000009">
    <property type="protein sequence ID" value="SEJ70438.1"/>
    <property type="molecule type" value="Genomic_DNA"/>
</dbReference>
<sequence length="111" mass="12962">MSKRDNKLLLLDMLDGAEKIQKYTESLDYDDFISNDLVIDAVARNFEIIGEAANRIDPDFKASNSQIEWIRITGFRNRIIHEYFGIDYEIMWTIIVDNISELISDLKKLTD</sequence>
<evidence type="ECO:0000313" key="7">
    <source>
        <dbReference type="EMBL" id="SEJ70438.1"/>
    </source>
</evidence>
<evidence type="ECO:0000313" key="8">
    <source>
        <dbReference type="Proteomes" id="UP000199403"/>
    </source>
</evidence>
<protein>
    <submittedName>
        <fullName evidence="7">Uncharacterized conserved protein, contains HEPN domain</fullName>
    </submittedName>
</protein>
<keyword evidence="2" id="KW-1277">Toxin-antitoxin system</keyword>
<dbReference type="InterPro" id="IPR008201">
    <property type="entry name" value="HepT-like"/>
</dbReference>
<dbReference type="GO" id="GO:0110001">
    <property type="term" value="C:toxin-antitoxin complex"/>
    <property type="evidence" value="ECO:0007669"/>
    <property type="project" value="InterPro"/>
</dbReference>
<dbReference type="GO" id="GO:0000166">
    <property type="term" value="F:nucleotide binding"/>
    <property type="evidence" value="ECO:0007669"/>
    <property type="project" value="UniProtKB-KW"/>
</dbReference>
<dbReference type="PANTHER" id="PTHR34139">
    <property type="entry name" value="UPF0331 PROTEIN MJ0127"/>
    <property type="match status" value="1"/>
</dbReference>
<dbReference type="AlphaFoldDB" id="A0A1H7AYV1"/>
<dbReference type="InterPro" id="IPR037038">
    <property type="entry name" value="HepT-like_sf"/>
</dbReference>
<evidence type="ECO:0000256" key="3">
    <source>
        <dbReference type="ARBA" id="ARBA00022722"/>
    </source>
</evidence>
<evidence type="ECO:0000256" key="1">
    <source>
        <dbReference type="ARBA" id="ARBA00022553"/>
    </source>
</evidence>